<evidence type="ECO:0000256" key="2">
    <source>
        <dbReference type="SAM" id="SignalP"/>
    </source>
</evidence>
<sequence length="150" mass="16630">MKLLVVIAVCVMSTMAMPRNELLKALKRVLEDDEPTTSSPLEIDPEIPAGIEGVRMLDWTVMEMLEEGCLRRLERGPPPPPMTTEAPEETPERKLLNALKRMVGDGPNSPHPRANRLMRALDQLCGALMERLDGEEGGEGTDVDMNTEQP</sequence>
<name>V4B773_LOTGI</name>
<dbReference type="HOGENOM" id="CLU_1742625_0_0_1"/>
<dbReference type="Proteomes" id="UP000030746">
    <property type="component" value="Unassembled WGS sequence"/>
</dbReference>
<feature type="signal peptide" evidence="2">
    <location>
        <begin position="1"/>
        <end position="16"/>
    </location>
</feature>
<keyword evidence="2" id="KW-0732">Signal</keyword>
<keyword evidence="4" id="KW-1185">Reference proteome</keyword>
<protein>
    <submittedName>
        <fullName evidence="3">Uncharacterized protein</fullName>
    </submittedName>
</protein>
<dbReference type="GeneID" id="20250123"/>
<evidence type="ECO:0000313" key="4">
    <source>
        <dbReference type="Proteomes" id="UP000030746"/>
    </source>
</evidence>
<dbReference type="KEGG" id="lgi:LOTGIDRAFT_236351"/>
<dbReference type="EMBL" id="KB203534">
    <property type="protein sequence ID" value="ESO84404.1"/>
    <property type="molecule type" value="Genomic_DNA"/>
</dbReference>
<feature type="chain" id="PRO_5004717548" evidence="2">
    <location>
        <begin position="17"/>
        <end position="150"/>
    </location>
</feature>
<evidence type="ECO:0000313" key="3">
    <source>
        <dbReference type="EMBL" id="ESO84404.1"/>
    </source>
</evidence>
<proteinExistence type="predicted"/>
<reference evidence="3 4" key="1">
    <citation type="journal article" date="2013" name="Nature">
        <title>Insights into bilaterian evolution from three spiralian genomes.</title>
        <authorList>
            <person name="Simakov O."/>
            <person name="Marletaz F."/>
            <person name="Cho S.J."/>
            <person name="Edsinger-Gonzales E."/>
            <person name="Havlak P."/>
            <person name="Hellsten U."/>
            <person name="Kuo D.H."/>
            <person name="Larsson T."/>
            <person name="Lv J."/>
            <person name="Arendt D."/>
            <person name="Savage R."/>
            <person name="Osoegawa K."/>
            <person name="de Jong P."/>
            <person name="Grimwood J."/>
            <person name="Chapman J.A."/>
            <person name="Shapiro H."/>
            <person name="Aerts A."/>
            <person name="Otillar R.P."/>
            <person name="Terry A.Y."/>
            <person name="Boore J.L."/>
            <person name="Grigoriev I.V."/>
            <person name="Lindberg D.R."/>
            <person name="Seaver E.C."/>
            <person name="Weisblat D.A."/>
            <person name="Putnam N.H."/>
            <person name="Rokhsar D.S."/>
        </authorList>
    </citation>
    <scope>NUCLEOTIDE SEQUENCE [LARGE SCALE GENOMIC DNA]</scope>
</reference>
<evidence type="ECO:0000256" key="1">
    <source>
        <dbReference type="SAM" id="MobiDB-lite"/>
    </source>
</evidence>
<dbReference type="AlphaFoldDB" id="V4B773"/>
<accession>V4B773</accession>
<feature type="region of interest" description="Disordered" evidence="1">
    <location>
        <begin position="71"/>
        <end position="91"/>
    </location>
</feature>
<organism evidence="3 4">
    <name type="scientific">Lottia gigantea</name>
    <name type="common">Giant owl limpet</name>
    <dbReference type="NCBI Taxonomy" id="225164"/>
    <lineage>
        <taxon>Eukaryota</taxon>
        <taxon>Metazoa</taxon>
        <taxon>Spiralia</taxon>
        <taxon>Lophotrochozoa</taxon>
        <taxon>Mollusca</taxon>
        <taxon>Gastropoda</taxon>
        <taxon>Patellogastropoda</taxon>
        <taxon>Lottioidea</taxon>
        <taxon>Lottiidae</taxon>
        <taxon>Lottia</taxon>
    </lineage>
</organism>
<gene>
    <name evidence="3" type="ORF">LOTGIDRAFT_236351</name>
</gene>
<dbReference type="RefSeq" id="XP_009065006.1">
    <property type="nucleotide sequence ID" value="XM_009066758.1"/>
</dbReference>
<dbReference type="CTD" id="20250123"/>